<evidence type="ECO:0000256" key="2">
    <source>
        <dbReference type="SAM" id="SignalP"/>
    </source>
</evidence>
<comment type="caution">
    <text evidence="3">The sequence shown here is derived from an EMBL/GenBank/DDBJ whole genome shotgun (WGS) entry which is preliminary data.</text>
</comment>
<accession>A0A9W8YKB1</accession>
<keyword evidence="4" id="KW-1185">Reference proteome</keyword>
<feature type="chain" id="PRO_5040966649" description="GPI anchored protein" evidence="2">
    <location>
        <begin position="20"/>
        <end position="218"/>
    </location>
</feature>
<proteinExistence type="predicted"/>
<protein>
    <recommendedName>
        <fullName evidence="5">GPI anchored protein</fullName>
    </recommendedName>
</protein>
<name>A0A9W8YKB1_9PEZI</name>
<reference evidence="3" key="1">
    <citation type="submission" date="2022-10" db="EMBL/GenBank/DDBJ databases">
        <title>Tapping the CABI collections for fungal endophytes: first genome assemblies for Collariella, Neodidymelliopsis, Ascochyta clinopodiicola, Didymella pomorum, Didymosphaeria variabile, Neocosmospora piperis and Neocucurbitaria cava.</title>
        <authorList>
            <person name="Hill R."/>
        </authorList>
    </citation>
    <scope>NUCLEOTIDE SEQUENCE</scope>
    <source>
        <strain evidence="3">IMI 355082</strain>
    </source>
</reference>
<evidence type="ECO:0008006" key="5">
    <source>
        <dbReference type="Google" id="ProtNLM"/>
    </source>
</evidence>
<feature type="signal peptide" evidence="2">
    <location>
        <begin position="1"/>
        <end position="19"/>
    </location>
</feature>
<dbReference type="PANTHER" id="PTHR40640:SF1">
    <property type="entry name" value="ANCHORED GLYCOPROTEIN, PUTATIVE (AFU_ORTHOLOGUE AFUA_8G04860)-RELATED"/>
    <property type="match status" value="1"/>
</dbReference>
<organism evidence="3 4">
    <name type="scientific">Gnomoniopsis smithogilvyi</name>
    <dbReference type="NCBI Taxonomy" id="1191159"/>
    <lineage>
        <taxon>Eukaryota</taxon>
        <taxon>Fungi</taxon>
        <taxon>Dikarya</taxon>
        <taxon>Ascomycota</taxon>
        <taxon>Pezizomycotina</taxon>
        <taxon>Sordariomycetes</taxon>
        <taxon>Sordariomycetidae</taxon>
        <taxon>Diaporthales</taxon>
        <taxon>Gnomoniaceae</taxon>
        <taxon>Gnomoniopsis</taxon>
    </lineage>
</organism>
<evidence type="ECO:0000256" key="1">
    <source>
        <dbReference type="SAM" id="MobiDB-lite"/>
    </source>
</evidence>
<keyword evidence="2" id="KW-0732">Signal</keyword>
<gene>
    <name evidence="3" type="ORF">N0V93_009990</name>
</gene>
<dbReference type="EMBL" id="JAPEVB010000007">
    <property type="protein sequence ID" value="KAJ4385561.1"/>
    <property type="molecule type" value="Genomic_DNA"/>
</dbReference>
<dbReference type="AlphaFoldDB" id="A0A9W8YKB1"/>
<dbReference type="PANTHER" id="PTHR40640">
    <property type="entry name" value="ANCHORED GLYCOPROTEIN, PUTATIVE (AFU_ORTHOLOGUE AFUA_8G04860)-RELATED"/>
    <property type="match status" value="1"/>
</dbReference>
<dbReference type="OrthoDB" id="4991875at2759"/>
<feature type="region of interest" description="Disordered" evidence="1">
    <location>
        <begin position="150"/>
        <end position="180"/>
    </location>
</feature>
<evidence type="ECO:0000313" key="3">
    <source>
        <dbReference type="EMBL" id="KAJ4385561.1"/>
    </source>
</evidence>
<sequence length="218" mass="21168">MFSTRSLTAISALMGSALTQSTSVTSLLLYGFEGDNIVASVMSAAPQATEYFVTCAPGTDGSDCGFGPGVTFTEGPSTLGIHLTESGVITMDVECAIASQTADCTQVVAGAKANDPGTSSAIVSDISESLAIVTITAGLDLLSGASSATTTVSSSATGTTTEATTRASATGTAATKTASSTASGSATQSAAATGAAHRTGQNVVAAGLFGLIGMALVL</sequence>
<dbReference type="Proteomes" id="UP001140453">
    <property type="component" value="Unassembled WGS sequence"/>
</dbReference>
<evidence type="ECO:0000313" key="4">
    <source>
        <dbReference type="Proteomes" id="UP001140453"/>
    </source>
</evidence>